<dbReference type="OrthoDB" id="1068513at2"/>
<dbReference type="Proteomes" id="UP000245870">
    <property type="component" value="Unassembled WGS sequence"/>
</dbReference>
<feature type="region of interest" description="Disordered" evidence="1">
    <location>
        <begin position="193"/>
        <end position="226"/>
    </location>
</feature>
<proteinExistence type="predicted"/>
<evidence type="ECO:0000313" key="4">
    <source>
        <dbReference type="Proteomes" id="UP000245870"/>
    </source>
</evidence>
<organism evidence="3 4">
    <name type="scientific">Hallella colorans</name>
    <dbReference type="NCBI Taxonomy" id="1703337"/>
    <lineage>
        <taxon>Bacteria</taxon>
        <taxon>Pseudomonadati</taxon>
        <taxon>Bacteroidota</taxon>
        <taxon>Bacteroidia</taxon>
        <taxon>Bacteroidales</taxon>
        <taxon>Prevotellaceae</taxon>
        <taxon>Hallella</taxon>
    </lineage>
</organism>
<comment type="caution">
    <text evidence="3">The sequence shown here is derived from an EMBL/GenBank/DDBJ whole genome shotgun (WGS) entry which is preliminary data.</text>
</comment>
<accession>A0A2U0U7K7</accession>
<feature type="signal peptide" evidence="2">
    <location>
        <begin position="1"/>
        <end position="18"/>
    </location>
</feature>
<keyword evidence="2" id="KW-0732">Signal</keyword>
<reference evidence="3 4" key="1">
    <citation type="submission" date="2018-05" db="EMBL/GenBank/DDBJ databases">
        <title>Genomic Encyclopedia of Type Strains, Phase IV (KMG-IV): sequencing the most valuable type-strain genomes for metagenomic binning, comparative biology and taxonomic classification.</title>
        <authorList>
            <person name="Goeker M."/>
        </authorList>
    </citation>
    <scope>NUCLEOTIDE SEQUENCE [LARGE SCALE GENOMIC DNA]</scope>
    <source>
        <strain evidence="3 4">DSM 100333</strain>
    </source>
</reference>
<dbReference type="EMBL" id="QENY01000010">
    <property type="protein sequence ID" value="PVX53635.1"/>
    <property type="molecule type" value="Genomic_DNA"/>
</dbReference>
<evidence type="ECO:0000313" key="3">
    <source>
        <dbReference type="EMBL" id="PVX53635.1"/>
    </source>
</evidence>
<evidence type="ECO:0008006" key="5">
    <source>
        <dbReference type="Google" id="ProtNLM"/>
    </source>
</evidence>
<keyword evidence="4" id="KW-1185">Reference proteome</keyword>
<protein>
    <recommendedName>
        <fullName evidence="5">Carboxypeptidase-like protein</fullName>
    </recommendedName>
</protein>
<name>A0A2U0U7K7_9BACT</name>
<evidence type="ECO:0000256" key="1">
    <source>
        <dbReference type="SAM" id="MobiDB-lite"/>
    </source>
</evidence>
<dbReference type="AlphaFoldDB" id="A0A2U0U7K7"/>
<dbReference type="RefSeq" id="WP_116616553.1">
    <property type="nucleotide sequence ID" value="NZ_CAMQYP010000025.1"/>
</dbReference>
<evidence type="ECO:0000256" key="2">
    <source>
        <dbReference type="SAM" id="SignalP"/>
    </source>
</evidence>
<feature type="chain" id="PRO_5015593462" description="Carboxypeptidase-like protein" evidence="2">
    <location>
        <begin position="19"/>
        <end position="226"/>
    </location>
</feature>
<sequence>MRGVCVYILLIASLAANAQGQPEPSRKFVVADMETRVPIRNVIVAWGKNGRDTTNYRGVCHIPDKFDTLTVYKANYLTERLSYREVKDTTFLLPNHNRINEVTIWGKDRKRELQDNVNDWTRQRNAPPANSGGQIVVTFDMARLLDKRYQRDQKQLQKVRSTFNQMDKYDDDPIVNAYKKELEERRLAAERAKNLEEQKKKSRQEGQKAIEEKKRQTEKTATRLER</sequence>
<gene>
    <name evidence="3" type="ORF">C7379_11060</name>
</gene>